<dbReference type="OrthoDB" id="9800776at2"/>
<dbReference type="InterPro" id="IPR036922">
    <property type="entry name" value="Rieske_2Fe-2S_sf"/>
</dbReference>
<dbReference type="PANTHER" id="PTHR21266">
    <property type="entry name" value="IRON-SULFUR DOMAIN CONTAINING PROTEIN"/>
    <property type="match status" value="1"/>
</dbReference>
<feature type="domain" description="Rieske" evidence="6">
    <location>
        <begin position="10"/>
        <end position="112"/>
    </location>
</feature>
<evidence type="ECO:0000256" key="2">
    <source>
        <dbReference type="ARBA" id="ARBA00022723"/>
    </source>
</evidence>
<organism evidence="7 8">
    <name type="scientific">Croceibacterium salegens</name>
    <dbReference type="NCBI Taxonomy" id="1737568"/>
    <lineage>
        <taxon>Bacteria</taxon>
        <taxon>Pseudomonadati</taxon>
        <taxon>Pseudomonadota</taxon>
        <taxon>Alphaproteobacteria</taxon>
        <taxon>Sphingomonadales</taxon>
        <taxon>Erythrobacteraceae</taxon>
        <taxon>Croceibacterium</taxon>
    </lineage>
</organism>
<accession>A0A6I4SXM9</accession>
<dbReference type="GO" id="GO:0051537">
    <property type="term" value="F:2 iron, 2 sulfur cluster binding"/>
    <property type="evidence" value="ECO:0007669"/>
    <property type="project" value="UniProtKB-KW"/>
</dbReference>
<evidence type="ECO:0000256" key="4">
    <source>
        <dbReference type="ARBA" id="ARBA00023004"/>
    </source>
</evidence>
<proteinExistence type="predicted"/>
<keyword evidence="3" id="KW-0560">Oxidoreductase</keyword>
<dbReference type="SUPFAM" id="SSF55961">
    <property type="entry name" value="Bet v1-like"/>
    <property type="match status" value="1"/>
</dbReference>
<sequence length="313" mass="34787">MFTDFANVWTIVGAADDLKAGKMLPLTVAGERVVLFRNPDGTPAALLDRCPHRGVQLSLGKLCNGMVECPFHGWRFDGSGANRGVPWNPDAKTEVLGATALPVREVVGLLWLFTGHEADGEPQPSPTLTAAGTRTILQSERWQTHWTRVMENMLDMPHLPFVHGGSIGRALRDKTGERMDVQWTPTETGALVENVSPDRTGKTGSLEYRYPNAMELNVSSSDKVFRFISVGVPETATTTRIIFITVRSFNRSRLFDPLFRWGNRRIAREDQAILESSDPFEIPPPGQEKSVRTDAPTLAFRKIWFERLKGSAA</sequence>
<dbReference type="EMBL" id="WTYM01000044">
    <property type="protein sequence ID" value="MXO60099.1"/>
    <property type="molecule type" value="Genomic_DNA"/>
</dbReference>
<comment type="caution">
    <text evidence="7">The sequence shown here is derived from an EMBL/GenBank/DDBJ whole genome shotgun (WGS) entry which is preliminary data.</text>
</comment>
<evidence type="ECO:0000313" key="7">
    <source>
        <dbReference type="EMBL" id="MXO60099.1"/>
    </source>
</evidence>
<keyword evidence="5" id="KW-0411">Iron-sulfur</keyword>
<dbReference type="Proteomes" id="UP000433652">
    <property type="component" value="Unassembled WGS sequence"/>
</dbReference>
<keyword evidence="1" id="KW-0001">2Fe-2S</keyword>
<dbReference type="CDD" id="cd03469">
    <property type="entry name" value="Rieske_RO_Alpha_N"/>
    <property type="match status" value="1"/>
</dbReference>
<evidence type="ECO:0000256" key="5">
    <source>
        <dbReference type="ARBA" id="ARBA00023014"/>
    </source>
</evidence>
<keyword evidence="2" id="KW-0479">Metal-binding</keyword>
<dbReference type="RefSeq" id="WP_159795309.1">
    <property type="nucleotide sequence ID" value="NZ_WTYM01000044.1"/>
</dbReference>
<protein>
    <submittedName>
        <fullName evidence="7">Rieske 2Fe-2S domain-containing protein</fullName>
    </submittedName>
</protein>
<dbReference type="InterPro" id="IPR017941">
    <property type="entry name" value="Rieske_2Fe-2S"/>
</dbReference>
<dbReference type="SUPFAM" id="SSF50022">
    <property type="entry name" value="ISP domain"/>
    <property type="match status" value="1"/>
</dbReference>
<dbReference type="Gene3D" id="3.90.380.10">
    <property type="entry name" value="Naphthalene 1,2-dioxygenase Alpha Subunit, Chain A, domain 1"/>
    <property type="match status" value="1"/>
</dbReference>
<dbReference type="PANTHER" id="PTHR21266:SF60">
    <property type="entry name" value="3-KETOSTEROID-9-ALPHA-MONOOXYGENASE, OXYGENASE COMPONENT"/>
    <property type="match status" value="1"/>
</dbReference>
<dbReference type="GO" id="GO:0046872">
    <property type="term" value="F:metal ion binding"/>
    <property type="evidence" value="ECO:0007669"/>
    <property type="project" value="UniProtKB-KW"/>
</dbReference>
<keyword evidence="8" id="KW-1185">Reference proteome</keyword>
<name>A0A6I4SXM9_9SPHN</name>
<gene>
    <name evidence="7" type="ORF">GRI89_11170</name>
</gene>
<evidence type="ECO:0000256" key="3">
    <source>
        <dbReference type="ARBA" id="ARBA00023002"/>
    </source>
</evidence>
<evidence type="ECO:0000313" key="8">
    <source>
        <dbReference type="Proteomes" id="UP000433652"/>
    </source>
</evidence>
<evidence type="ECO:0000256" key="1">
    <source>
        <dbReference type="ARBA" id="ARBA00022714"/>
    </source>
</evidence>
<dbReference type="Pfam" id="PF19112">
    <property type="entry name" value="VanA_C"/>
    <property type="match status" value="1"/>
</dbReference>
<evidence type="ECO:0000259" key="6">
    <source>
        <dbReference type="PROSITE" id="PS51296"/>
    </source>
</evidence>
<dbReference type="GO" id="GO:0016491">
    <property type="term" value="F:oxidoreductase activity"/>
    <property type="evidence" value="ECO:0007669"/>
    <property type="project" value="UniProtKB-KW"/>
</dbReference>
<dbReference type="PROSITE" id="PS51296">
    <property type="entry name" value="RIESKE"/>
    <property type="match status" value="1"/>
</dbReference>
<dbReference type="AlphaFoldDB" id="A0A6I4SXM9"/>
<dbReference type="InterPro" id="IPR050584">
    <property type="entry name" value="Cholesterol_7-desaturase"/>
</dbReference>
<keyword evidence="4" id="KW-0408">Iron</keyword>
<reference evidence="7 8" key="1">
    <citation type="submission" date="2019-12" db="EMBL/GenBank/DDBJ databases">
        <title>Genomic-based taxomic classification of the family Erythrobacteraceae.</title>
        <authorList>
            <person name="Xu L."/>
        </authorList>
    </citation>
    <scope>NUCLEOTIDE SEQUENCE [LARGE SCALE GENOMIC DNA]</scope>
    <source>
        <strain evidence="7 8">MCCC 1K01500</strain>
    </source>
</reference>
<dbReference type="Gene3D" id="2.102.10.10">
    <property type="entry name" value="Rieske [2Fe-2S] iron-sulphur domain"/>
    <property type="match status" value="1"/>
</dbReference>
<dbReference type="InterPro" id="IPR044043">
    <property type="entry name" value="VanA_C_cat"/>
</dbReference>
<dbReference type="Pfam" id="PF00355">
    <property type="entry name" value="Rieske"/>
    <property type="match status" value="1"/>
</dbReference>